<feature type="compositionally biased region" description="Low complexity" evidence="1">
    <location>
        <begin position="79"/>
        <end position="96"/>
    </location>
</feature>
<reference evidence="2 3" key="1">
    <citation type="submission" date="2018-05" db="EMBL/GenBank/DDBJ databases">
        <title>A metagenomic window into the 2 km-deep terrestrial subsurface aquifer revealed taxonomically and functionally diverse microbial community comprising novel uncultured bacterial lineages.</title>
        <authorList>
            <person name="Kadnikov V.V."/>
            <person name="Mardanov A.V."/>
            <person name="Beletsky A.V."/>
            <person name="Banks D."/>
            <person name="Pimenov N.V."/>
            <person name="Frank Y.A."/>
            <person name="Karnachuk O.V."/>
            <person name="Ravin N.V."/>
        </authorList>
    </citation>
    <scope>NUCLEOTIDE SEQUENCE [LARGE SCALE GENOMIC DNA]</scope>
    <source>
        <strain evidence="2">BY5</strain>
    </source>
</reference>
<gene>
    <name evidence="2" type="ORF">OZSIB_2703</name>
</gene>
<evidence type="ECO:0000256" key="1">
    <source>
        <dbReference type="SAM" id="MobiDB-lite"/>
    </source>
</evidence>
<sequence>MVVWAATSSSLRFSHKTHYDQNVRCERCHVYGGDPASRGPAPPGWMPLVPSRILRDAQPRITIEGEPDADSADLPGPPSLAARPASASANGSSTASPTQPLVPTFGRPPEKTCLECHPRQRNRKECGLCHLGVPAPTQRVRQRLPPGVKFPHEAHQSIDCLDCHPRVTDWETLDGTMQDLTMAGCLKCHTGTKVKKTCTLCHDPTPYPADHVRNFADKHGLAYRADPHRCRTCHEDSSCVACHAQRPRSHTLAWVSRRHGLTASSRPESCKACHTDPGVCLRCHADQGR</sequence>
<dbReference type="InterPro" id="IPR036280">
    <property type="entry name" value="Multihaem_cyt_sf"/>
</dbReference>
<dbReference type="Gene3D" id="3.90.10.10">
    <property type="entry name" value="Cytochrome C3"/>
    <property type="match status" value="2"/>
</dbReference>
<dbReference type="EMBL" id="QOQW01000004">
    <property type="protein sequence ID" value="RCK80815.1"/>
    <property type="molecule type" value="Genomic_DNA"/>
</dbReference>
<dbReference type="Proteomes" id="UP000252355">
    <property type="component" value="Unassembled WGS sequence"/>
</dbReference>
<name>A0A367ZRQ2_9BACT</name>
<organism evidence="2 3">
    <name type="scientific">Candidatus Ozemobacter sibiricus</name>
    <dbReference type="NCBI Taxonomy" id="2268124"/>
    <lineage>
        <taxon>Bacteria</taxon>
        <taxon>Candidatus Ozemobacteria</taxon>
        <taxon>Candidatus Ozemobacterales</taxon>
        <taxon>Candidatus Ozemobacteraceae</taxon>
        <taxon>Candidatus Ozemobacter</taxon>
    </lineage>
</organism>
<accession>A0A367ZRQ2</accession>
<dbReference type="SUPFAM" id="SSF48695">
    <property type="entry name" value="Multiheme cytochromes"/>
    <property type="match status" value="1"/>
</dbReference>
<evidence type="ECO:0000313" key="2">
    <source>
        <dbReference type="EMBL" id="RCK80815.1"/>
    </source>
</evidence>
<protein>
    <submittedName>
        <fullName evidence="2">Cytochrome c family protein</fullName>
    </submittedName>
</protein>
<proteinExistence type="predicted"/>
<comment type="caution">
    <text evidence="2">The sequence shown here is derived from an EMBL/GenBank/DDBJ whole genome shotgun (WGS) entry which is preliminary data.</text>
</comment>
<feature type="region of interest" description="Disordered" evidence="1">
    <location>
        <begin position="65"/>
        <end position="106"/>
    </location>
</feature>
<dbReference type="AlphaFoldDB" id="A0A367ZRQ2"/>
<evidence type="ECO:0000313" key="3">
    <source>
        <dbReference type="Proteomes" id="UP000252355"/>
    </source>
</evidence>